<dbReference type="InterPro" id="IPR037813">
    <property type="entry name" value="TAF2"/>
</dbReference>
<evidence type="ECO:0000256" key="3">
    <source>
        <dbReference type="ARBA" id="ARBA00017363"/>
    </source>
</evidence>
<reference evidence="12 13" key="1">
    <citation type="journal article" date="2017" name="Biotechnol. Biofuels">
        <title>Differential beta-glucosidase expression as a function of carbon source availability in Talaromyces amestolkiae: a genomic and proteomic approach.</title>
        <authorList>
            <person name="de Eugenio L.I."/>
            <person name="Mendez-Liter J.A."/>
            <person name="Nieto-Dominguez M."/>
            <person name="Alonso L."/>
            <person name="Gil-Munoz J."/>
            <person name="Barriuso J."/>
            <person name="Prieto A."/>
            <person name="Martinez M.J."/>
        </authorList>
    </citation>
    <scope>NUCLEOTIDE SEQUENCE [LARGE SCALE GENOMIC DNA]</scope>
    <source>
        <strain evidence="12 13">CIB</strain>
    </source>
</reference>
<gene>
    <name evidence="12" type="ORF">BHQ10_008649</name>
</gene>
<dbReference type="GO" id="GO:0006367">
    <property type="term" value="P:transcription initiation at RNA polymerase II promoter"/>
    <property type="evidence" value="ECO:0007669"/>
    <property type="project" value="TreeGrafter"/>
</dbReference>
<evidence type="ECO:0000313" key="13">
    <source>
        <dbReference type="Proteomes" id="UP000249363"/>
    </source>
</evidence>
<comment type="function">
    <text evidence="7">Functions as a component of the DNA-binding general transcription factor complex TFIID. Binding of TFIID to a promoter (with or without TATA element) is the initial step in pre-initiation complex (PIC) formation. TFIID plays a key role in the regulation of gene expression by RNA polymerase II through different activities such as transcription activator interaction, core promoter recognition and selectivity, TFIIA and TFIIB interaction, chromatin modification (histone acetylation by TAF1), facilitation of DNA opening and initiation of transcription.</text>
</comment>
<proteinExistence type="inferred from homology"/>
<feature type="region of interest" description="Disordered" evidence="9">
    <location>
        <begin position="1185"/>
        <end position="1298"/>
    </location>
</feature>
<dbReference type="Gene3D" id="1.10.390.10">
    <property type="entry name" value="Neutral Protease Domain 2"/>
    <property type="match status" value="1"/>
</dbReference>
<comment type="similarity">
    <text evidence="2">Belongs to the TAF2 family.</text>
</comment>
<dbReference type="Pfam" id="PF25577">
    <property type="entry name" value="TPR_TAF2_C"/>
    <property type="match status" value="1"/>
</dbReference>
<dbReference type="PANTHER" id="PTHR15137">
    <property type="entry name" value="TRANSCRIPTION INITIATION FACTOR TFIID"/>
    <property type="match status" value="1"/>
</dbReference>
<feature type="compositionally biased region" description="Polar residues" evidence="9">
    <location>
        <begin position="1274"/>
        <end position="1284"/>
    </location>
</feature>
<evidence type="ECO:0000256" key="4">
    <source>
        <dbReference type="ARBA" id="ARBA00023015"/>
    </source>
</evidence>
<feature type="domain" description="Transcription initiation factor TFIID subunit 2 Ig-like" evidence="10">
    <location>
        <begin position="574"/>
        <end position="755"/>
    </location>
</feature>
<organism evidence="12 13">
    <name type="scientific">Talaromyces amestolkiae</name>
    <dbReference type="NCBI Taxonomy" id="1196081"/>
    <lineage>
        <taxon>Eukaryota</taxon>
        <taxon>Fungi</taxon>
        <taxon>Dikarya</taxon>
        <taxon>Ascomycota</taxon>
        <taxon>Pezizomycotina</taxon>
        <taxon>Eurotiomycetes</taxon>
        <taxon>Eurotiomycetidae</taxon>
        <taxon>Eurotiales</taxon>
        <taxon>Trichocomaceae</taxon>
        <taxon>Talaromyces</taxon>
        <taxon>Talaromyces sect. Talaromyces</taxon>
    </lineage>
</organism>
<dbReference type="Pfam" id="PF25316">
    <property type="entry name" value="TAF2_3rd"/>
    <property type="match status" value="1"/>
</dbReference>
<evidence type="ECO:0000256" key="1">
    <source>
        <dbReference type="ARBA" id="ARBA00004123"/>
    </source>
</evidence>
<evidence type="ECO:0000256" key="6">
    <source>
        <dbReference type="ARBA" id="ARBA00023242"/>
    </source>
</evidence>
<comment type="caution">
    <text evidence="12">The sequence shown here is derived from an EMBL/GenBank/DDBJ whole genome shotgun (WGS) entry which is preliminary data.</text>
</comment>
<dbReference type="OrthoDB" id="308861at2759"/>
<dbReference type="InterPro" id="IPR042097">
    <property type="entry name" value="Aminopeptidase_N-like_N_sf"/>
</dbReference>
<dbReference type="GO" id="GO:0005669">
    <property type="term" value="C:transcription factor TFIID complex"/>
    <property type="evidence" value="ECO:0007669"/>
    <property type="project" value="InterPro"/>
</dbReference>
<evidence type="ECO:0000256" key="2">
    <source>
        <dbReference type="ARBA" id="ARBA00010937"/>
    </source>
</evidence>
<evidence type="ECO:0000259" key="10">
    <source>
        <dbReference type="Pfam" id="PF25316"/>
    </source>
</evidence>
<evidence type="ECO:0000313" key="12">
    <source>
        <dbReference type="EMBL" id="RAO72637.1"/>
    </source>
</evidence>
<keyword evidence="4" id="KW-0805">Transcription regulation</keyword>
<dbReference type="Proteomes" id="UP000249363">
    <property type="component" value="Unassembled WGS sequence"/>
</dbReference>
<evidence type="ECO:0000259" key="11">
    <source>
        <dbReference type="Pfam" id="PF25577"/>
    </source>
</evidence>
<keyword evidence="5" id="KW-0804">Transcription</keyword>
<dbReference type="GO" id="GO:0003682">
    <property type="term" value="F:chromatin binding"/>
    <property type="evidence" value="ECO:0007669"/>
    <property type="project" value="TreeGrafter"/>
</dbReference>
<dbReference type="STRING" id="1196081.A0A364LA04"/>
<dbReference type="EMBL" id="MIKG01000020">
    <property type="protein sequence ID" value="RAO72637.1"/>
    <property type="molecule type" value="Genomic_DNA"/>
</dbReference>
<protein>
    <recommendedName>
        <fullName evidence="3">Transcription initiation factor TFIID subunit 2</fullName>
    </recommendedName>
    <alternativeName>
        <fullName evidence="8">TBP-associated factor 2</fullName>
    </alternativeName>
</protein>
<dbReference type="CDD" id="cd09839">
    <property type="entry name" value="M1_like_TAF2"/>
    <property type="match status" value="1"/>
</dbReference>
<evidence type="ECO:0000256" key="5">
    <source>
        <dbReference type="ARBA" id="ARBA00023163"/>
    </source>
</evidence>
<feature type="compositionally biased region" description="Pro residues" evidence="9">
    <location>
        <begin position="1229"/>
        <end position="1244"/>
    </location>
</feature>
<evidence type="ECO:0000256" key="7">
    <source>
        <dbReference type="ARBA" id="ARBA00025346"/>
    </source>
</evidence>
<name>A0A364LA04_TALAM</name>
<dbReference type="Gene3D" id="2.60.40.1730">
    <property type="entry name" value="tricorn interacting facor f3 domain"/>
    <property type="match status" value="1"/>
</dbReference>
<dbReference type="PANTHER" id="PTHR15137:SF9">
    <property type="entry name" value="TRANSCRIPTION INITIATION FACTOR TFIID SUBUNIT 2"/>
    <property type="match status" value="1"/>
</dbReference>
<accession>A0A364LA04</accession>
<keyword evidence="6" id="KW-0539">Nucleus</keyword>
<dbReference type="InterPro" id="IPR027268">
    <property type="entry name" value="Peptidase_M4/M1_CTD_sf"/>
</dbReference>
<dbReference type="GO" id="GO:0000976">
    <property type="term" value="F:transcription cis-regulatory region binding"/>
    <property type="evidence" value="ECO:0007669"/>
    <property type="project" value="TreeGrafter"/>
</dbReference>
<dbReference type="GeneID" id="63797863"/>
<dbReference type="GO" id="GO:0016251">
    <property type="term" value="F:RNA polymerase II general transcription initiation factor activity"/>
    <property type="evidence" value="ECO:0007669"/>
    <property type="project" value="TreeGrafter"/>
</dbReference>
<feature type="domain" description="Transcription initiation factor TFIID subunit 2 TPR repeats" evidence="11">
    <location>
        <begin position="758"/>
        <end position="1048"/>
    </location>
</feature>
<dbReference type="FunFam" id="1.10.390.10:FF:000011">
    <property type="entry name" value="Transcription initiation factor TFIID subunit"/>
    <property type="match status" value="1"/>
</dbReference>
<dbReference type="SUPFAM" id="SSF55486">
    <property type="entry name" value="Metalloproteases ('zincins'), catalytic domain"/>
    <property type="match status" value="1"/>
</dbReference>
<dbReference type="RefSeq" id="XP_040737151.1">
    <property type="nucleotide sequence ID" value="XM_040881477.1"/>
</dbReference>
<keyword evidence="13" id="KW-1185">Reference proteome</keyword>
<dbReference type="InterPro" id="IPR057991">
    <property type="entry name" value="TPR_TAF2_C"/>
</dbReference>
<feature type="compositionally biased region" description="Polar residues" evidence="9">
    <location>
        <begin position="1212"/>
        <end position="1227"/>
    </location>
</feature>
<evidence type="ECO:0000256" key="9">
    <source>
        <dbReference type="SAM" id="MobiDB-lite"/>
    </source>
</evidence>
<dbReference type="SUPFAM" id="SSF63737">
    <property type="entry name" value="Leukotriene A4 hydrolase N-terminal domain"/>
    <property type="match status" value="1"/>
</dbReference>
<dbReference type="InterPro" id="IPR057345">
    <property type="entry name" value="Ig-like_TAF2"/>
</dbReference>
<sequence length="1298" mass="146784">MPGIVETPTATSAAPAWSSRDFTVAHQRLELEVDFATKSLKGKTEITIHPHHREFRVIKLNFRQGQIKRLNVNGKVVSAFKYTDTHSALNLYGVQYHQRLSDRIESLLNPQTEPELVITLPKTLKIEELDPFSVDAQDRLALRSSIANADDGDGPSLKPAETSLPRYTALTVNIEFTVDNIREGLQFVGVDSGDRRYPHAYTTNSTGSGAGSCLFPCVDDPIVRCPWDVTIKCPCSLNAIFERKGLETWKSLGTNKNRPGNLSDDDSTLDMTVVCSGDTTDEIVDPKDSSKKSVSFSSIANISAQQIGFAVGPFEHVNLSQFRESDQDDQLGDNAVPVDAYCLPGRANEVKNTCFPMAKAIDYFSVTYGSYPYSGFNLCFVDDAACDTASTASLSICSNRLLFPENIIDPIYDSTRSLVHALASQWIGVSLIPRDVTDTWVTVGMAYYITDTFMKKLCGNNEYRFRIKQMSDQVCDLDFERPSIHDMGVILKLDPSEMEFVALKAPLVLFILERRLFKASGKPTVSRIISRLLLNNRMGDLTNGAVSTTGFIKLCEKFGHCKLEVFFQQWVFGAGCPRFTASQRFNKKKLVVEIMIKQSQGDPQPPRNLEKSSFLRDMKEEIRSVYAAPVQPVFTGSMTIRIHEADGTPYEHIVEIKEAITKFEVPYNTKYKRLKRNKRQKERVTQNTGGDSTAEAQDDVLLYCLGDVLQTEDDMQEWRLSDWSKEEEERMGQESYEWIRMDADFEWICRMSLGMPGYMYLSQLQQDRDVVAQLESMQYMAIQKAHPLISTIFVRTLMDKRYFHGIRTAAANALVKHAKEELDWLGLYHLERAFQELFCLPGTHVTRDNDFSDQASYILQKVIPEAISRVRDNNGKTPLRVKRFIFDKLRFSDNSNNEYSDNFYIASLMTSLVNAMEGSQAESSSLNEMEFDMEKELERQAEEKLERDVITEIDRYRRMDEWSSSFQNIYSRTALHCQLKLTKAKIMDLDLIHFLQYTRPGTFDMLRMEAFDCLVELDIFKTPELLKWFIFNMSSDSSAWIRHRLHCLFGRALASVAFGSDEPLNEPTKSEGLIIEQESTTDVRRADLARKQTMSGALEALKQELGQNVTLKEALWAASNSSCIDTMELSNFADLCRVLYDAKVSVPVRLKYPRYWKCQRVERGLMRFYKSERFRVSLTPSKDATGAAAAVAGAKRKREEQSMPPPGPRITFKQSKSSLDIHQNINNIPPAPTPAAPPPPPPPASISTPQSEQPRKLTKLRIPNFIAMPPPAPVTQSPATTPSTPGGFKLKLKFGAQK</sequence>
<evidence type="ECO:0000256" key="8">
    <source>
        <dbReference type="ARBA" id="ARBA00076306"/>
    </source>
</evidence>
<comment type="subcellular location">
    <subcellularLocation>
        <location evidence="1">Nucleus</location>
    </subcellularLocation>
</comment>